<sequence length="221" mass="24957">MYDEDNQQGLKTRNSERTFKRKYEVVRKEYLQTEVRILATTLSNSAHESLQDISPDYVVCDDSSQCLEGDHMIAMTKPSVKVVVLIGDPQQLPSTLISENKENLGIKYVKRSLMERLREAGYPCTMLSTNYRCHPHILDFFNEVNICGTPSGSTSQPPSKQSWKHSAQGQEADMVIYMLVKLSKDANRIGFVADKARLNVALSRAKKVLIIIGNSTIWDKA</sequence>
<dbReference type="OrthoDB" id="4221212at2759"/>
<evidence type="ECO:0000313" key="9">
    <source>
        <dbReference type="Proteomes" id="UP000214365"/>
    </source>
</evidence>
<evidence type="ECO:0000256" key="5">
    <source>
        <dbReference type="ARBA" id="ARBA00022840"/>
    </source>
</evidence>
<reference evidence="8 9" key="1">
    <citation type="submission" date="2015-06" db="EMBL/GenBank/DDBJ databases">
        <title>Talaromyces atroroseus IBT 11181 draft genome.</title>
        <authorList>
            <person name="Rasmussen K.B."/>
            <person name="Rasmussen S."/>
            <person name="Petersen B."/>
            <person name="Sicheritz-Ponten T."/>
            <person name="Mortensen U.H."/>
            <person name="Thrane U."/>
        </authorList>
    </citation>
    <scope>NUCLEOTIDE SEQUENCE [LARGE SCALE GENOMIC DNA]</scope>
    <source>
        <strain evidence="8 9">IBT 11181</strain>
    </source>
</reference>
<keyword evidence="3" id="KW-0378">Hydrolase</keyword>
<accession>A0A225AY01</accession>
<feature type="domain" description="DNA2/NAM7 helicase-like C-terminal" evidence="7">
    <location>
        <begin position="166"/>
        <end position="215"/>
    </location>
</feature>
<keyword evidence="2" id="KW-0547">Nucleotide-binding</keyword>
<feature type="domain" description="DNA2/NAM7 helicase helicase" evidence="6">
    <location>
        <begin position="5"/>
        <end position="99"/>
    </location>
</feature>
<keyword evidence="5" id="KW-0067">ATP-binding</keyword>
<dbReference type="GeneID" id="31005983"/>
<dbReference type="SUPFAM" id="SSF52540">
    <property type="entry name" value="P-loop containing nucleoside triphosphate hydrolases"/>
    <property type="match status" value="1"/>
</dbReference>
<dbReference type="Pfam" id="PF13086">
    <property type="entry name" value="AAA_11"/>
    <property type="match status" value="1"/>
</dbReference>
<evidence type="ECO:0000256" key="1">
    <source>
        <dbReference type="ARBA" id="ARBA00007913"/>
    </source>
</evidence>
<dbReference type="RefSeq" id="XP_020118488.1">
    <property type="nucleotide sequence ID" value="XM_020268527.1"/>
</dbReference>
<dbReference type="PANTHER" id="PTHR43788">
    <property type="entry name" value="DNA2/NAM7 HELICASE FAMILY MEMBER"/>
    <property type="match status" value="1"/>
</dbReference>
<proteinExistence type="inferred from homology"/>
<dbReference type="InterPro" id="IPR041677">
    <property type="entry name" value="DNA2/NAM7_AAA_11"/>
</dbReference>
<evidence type="ECO:0000256" key="2">
    <source>
        <dbReference type="ARBA" id="ARBA00022741"/>
    </source>
</evidence>
<gene>
    <name evidence="8" type="ORF">UA08_06227</name>
</gene>
<evidence type="ECO:0000256" key="4">
    <source>
        <dbReference type="ARBA" id="ARBA00022806"/>
    </source>
</evidence>
<dbReference type="STRING" id="1441469.A0A225AY01"/>
<evidence type="ECO:0000259" key="6">
    <source>
        <dbReference type="Pfam" id="PF13086"/>
    </source>
</evidence>
<dbReference type="GO" id="GO:0005524">
    <property type="term" value="F:ATP binding"/>
    <property type="evidence" value="ECO:0007669"/>
    <property type="project" value="UniProtKB-KW"/>
</dbReference>
<dbReference type="EMBL" id="LFMY01000009">
    <property type="protein sequence ID" value="OKL58367.1"/>
    <property type="molecule type" value="Genomic_DNA"/>
</dbReference>
<dbReference type="Proteomes" id="UP000214365">
    <property type="component" value="Unassembled WGS sequence"/>
</dbReference>
<evidence type="ECO:0000256" key="3">
    <source>
        <dbReference type="ARBA" id="ARBA00022801"/>
    </source>
</evidence>
<evidence type="ECO:0008006" key="10">
    <source>
        <dbReference type="Google" id="ProtNLM"/>
    </source>
</evidence>
<dbReference type="InterPro" id="IPR050534">
    <property type="entry name" value="Coronavir_polyprotein_1ab"/>
</dbReference>
<name>A0A225AY01_TALAT</name>
<keyword evidence="4" id="KW-0347">Helicase</keyword>
<dbReference type="GO" id="GO:0016787">
    <property type="term" value="F:hydrolase activity"/>
    <property type="evidence" value="ECO:0007669"/>
    <property type="project" value="UniProtKB-KW"/>
</dbReference>
<comment type="caution">
    <text evidence="8">The sequence shown here is derived from an EMBL/GenBank/DDBJ whole genome shotgun (WGS) entry which is preliminary data.</text>
</comment>
<dbReference type="Gene3D" id="3.40.50.300">
    <property type="entry name" value="P-loop containing nucleotide triphosphate hydrolases"/>
    <property type="match status" value="2"/>
</dbReference>
<keyword evidence="9" id="KW-1185">Reference proteome</keyword>
<dbReference type="Pfam" id="PF13087">
    <property type="entry name" value="AAA_12"/>
    <property type="match status" value="1"/>
</dbReference>
<dbReference type="InterPro" id="IPR041679">
    <property type="entry name" value="DNA2/NAM7-like_C"/>
</dbReference>
<dbReference type="AlphaFoldDB" id="A0A225AY01"/>
<protein>
    <recommendedName>
        <fullName evidence="10">DNA2/NAM7 helicase-like C-terminal domain-containing protein</fullName>
    </recommendedName>
</protein>
<dbReference type="InterPro" id="IPR027417">
    <property type="entry name" value="P-loop_NTPase"/>
</dbReference>
<dbReference type="PANTHER" id="PTHR43788:SF8">
    <property type="entry name" value="DNA-BINDING PROTEIN SMUBP-2"/>
    <property type="match status" value="1"/>
</dbReference>
<comment type="similarity">
    <text evidence="1">Belongs to the DNA2/NAM7 helicase family.</text>
</comment>
<evidence type="ECO:0000313" key="8">
    <source>
        <dbReference type="EMBL" id="OKL58367.1"/>
    </source>
</evidence>
<dbReference type="GO" id="GO:0043139">
    <property type="term" value="F:5'-3' DNA helicase activity"/>
    <property type="evidence" value="ECO:0007669"/>
    <property type="project" value="TreeGrafter"/>
</dbReference>
<organism evidence="8 9">
    <name type="scientific">Talaromyces atroroseus</name>
    <dbReference type="NCBI Taxonomy" id="1441469"/>
    <lineage>
        <taxon>Eukaryota</taxon>
        <taxon>Fungi</taxon>
        <taxon>Dikarya</taxon>
        <taxon>Ascomycota</taxon>
        <taxon>Pezizomycotina</taxon>
        <taxon>Eurotiomycetes</taxon>
        <taxon>Eurotiomycetidae</taxon>
        <taxon>Eurotiales</taxon>
        <taxon>Trichocomaceae</taxon>
        <taxon>Talaromyces</taxon>
        <taxon>Talaromyces sect. Trachyspermi</taxon>
    </lineage>
</organism>
<evidence type="ECO:0000259" key="7">
    <source>
        <dbReference type="Pfam" id="PF13087"/>
    </source>
</evidence>